<evidence type="ECO:0000313" key="1">
    <source>
        <dbReference type="EMBL" id="RZC71681.1"/>
    </source>
</evidence>
<accession>A0A4Y7KHN3</accession>
<sequence>MVVLRDRLVVLHPTPKGCVRRMSLILHLVALGVCDLVVVCPCGQLGPEPKPRKGCSTKCRHDGVRPYATDAISAYNEASEMKTMAAVIA</sequence>
<dbReference type="Gramene" id="RZC71681">
    <property type="protein sequence ID" value="RZC71681"/>
    <property type="gene ID" value="C5167_034863"/>
</dbReference>
<dbReference type="EMBL" id="CM010721">
    <property type="protein sequence ID" value="RZC71681.1"/>
    <property type="molecule type" value="Genomic_DNA"/>
</dbReference>
<dbReference type="Proteomes" id="UP000316621">
    <property type="component" value="Chromosome 7"/>
</dbReference>
<organism evidence="1 2">
    <name type="scientific">Papaver somniferum</name>
    <name type="common">Opium poppy</name>
    <dbReference type="NCBI Taxonomy" id="3469"/>
    <lineage>
        <taxon>Eukaryota</taxon>
        <taxon>Viridiplantae</taxon>
        <taxon>Streptophyta</taxon>
        <taxon>Embryophyta</taxon>
        <taxon>Tracheophyta</taxon>
        <taxon>Spermatophyta</taxon>
        <taxon>Magnoliopsida</taxon>
        <taxon>Ranunculales</taxon>
        <taxon>Papaveraceae</taxon>
        <taxon>Papaveroideae</taxon>
        <taxon>Papaver</taxon>
    </lineage>
</organism>
<evidence type="ECO:0000313" key="2">
    <source>
        <dbReference type="Proteomes" id="UP000316621"/>
    </source>
</evidence>
<name>A0A4Y7KHN3_PAPSO</name>
<gene>
    <name evidence="1" type="ORF">C5167_034863</name>
</gene>
<protein>
    <submittedName>
        <fullName evidence="1">Uncharacterized protein</fullName>
    </submittedName>
</protein>
<dbReference type="AlphaFoldDB" id="A0A4Y7KHN3"/>
<reference evidence="1 2" key="1">
    <citation type="journal article" date="2018" name="Science">
        <title>The opium poppy genome and morphinan production.</title>
        <authorList>
            <person name="Guo L."/>
            <person name="Winzer T."/>
            <person name="Yang X."/>
            <person name="Li Y."/>
            <person name="Ning Z."/>
            <person name="He Z."/>
            <person name="Teodor R."/>
            <person name="Lu Y."/>
            <person name="Bowser T.A."/>
            <person name="Graham I.A."/>
            <person name="Ye K."/>
        </authorList>
    </citation>
    <scope>NUCLEOTIDE SEQUENCE [LARGE SCALE GENOMIC DNA]</scope>
    <source>
        <strain evidence="2">cv. HN1</strain>
        <tissue evidence="1">Leaves</tissue>
    </source>
</reference>
<proteinExistence type="predicted"/>
<keyword evidence="2" id="KW-1185">Reference proteome</keyword>